<dbReference type="GO" id="GO:0017136">
    <property type="term" value="F:histone deacetylase activity, NAD-dependent"/>
    <property type="evidence" value="ECO:0007669"/>
    <property type="project" value="TreeGrafter"/>
</dbReference>
<keyword evidence="3" id="KW-0808">Transferase</keyword>
<dbReference type="InterPro" id="IPR029035">
    <property type="entry name" value="DHS-like_NAD/FAD-binding_dom"/>
</dbReference>
<dbReference type="EMBL" id="KZ301984">
    <property type="protein sequence ID" value="PFH51783.1"/>
    <property type="molecule type" value="Genomic_DNA"/>
</dbReference>
<name>A0A2A9NVR8_9AGAR</name>
<dbReference type="Gene3D" id="3.40.50.1220">
    <property type="entry name" value="TPP-binding domain"/>
    <property type="match status" value="1"/>
</dbReference>
<comment type="caution">
    <text evidence="6">Lacks conserved residue(s) required for the propagation of feature annotation.</text>
</comment>
<evidence type="ECO:0000256" key="1">
    <source>
        <dbReference type="ARBA" id="ARBA00004173"/>
    </source>
</evidence>
<keyword evidence="9" id="KW-1185">Reference proteome</keyword>
<reference evidence="8 9" key="1">
    <citation type="submission" date="2014-02" db="EMBL/GenBank/DDBJ databases">
        <title>Transposable element dynamics among asymbiotic and ectomycorrhizal Amanita fungi.</title>
        <authorList>
            <consortium name="DOE Joint Genome Institute"/>
            <person name="Hess J."/>
            <person name="Skrede I."/>
            <person name="Wolfe B."/>
            <person name="LaButti K."/>
            <person name="Ohm R.A."/>
            <person name="Grigoriev I.V."/>
            <person name="Pringle A."/>
        </authorList>
    </citation>
    <scope>NUCLEOTIDE SEQUENCE [LARGE SCALE GENOMIC DNA]</scope>
    <source>
        <strain evidence="8 9">SKay4041</strain>
    </source>
</reference>
<gene>
    <name evidence="8" type="ORF">AMATHDRAFT_39891</name>
</gene>
<evidence type="ECO:0000313" key="8">
    <source>
        <dbReference type="EMBL" id="PFH51783.1"/>
    </source>
</evidence>
<dbReference type="OrthoDB" id="424302at2759"/>
<evidence type="ECO:0000259" key="7">
    <source>
        <dbReference type="PROSITE" id="PS50305"/>
    </source>
</evidence>
<dbReference type="Gene3D" id="3.30.1600.10">
    <property type="entry name" value="SIR2/SIRT2 'Small Domain"/>
    <property type="match status" value="1"/>
</dbReference>
<dbReference type="PROSITE" id="PS50305">
    <property type="entry name" value="SIRTUIN"/>
    <property type="match status" value="1"/>
</dbReference>
<dbReference type="AlphaFoldDB" id="A0A2A9NVR8"/>
<evidence type="ECO:0000256" key="4">
    <source>
        <dbReference type="ARBA" id="ARBA00023027"/>
    </source>
</evidence>
<evidence type="ECO:0000256" key="3">
    <source>
        <dbReference type="ARBA" id="ARBA00022679"/>
    </source>
</evidence>
<keyword evidence="5" id="KW-0496">Mitochondrion</keyword>
<dbReference type="STRING" id="703135.A0A2A9NVR8"/>
<comment type="similarity">
    <text evidence="2">Belongs to the sirtuin family. Class I subfamily.</text>
</comment>
<keyword evidence="4" id="KW-0520">NAD</keyword>
<comment type="subcellular location">
    <subcellularLocation>
        <location evidence="1">Mitochondrion</location>
    </subcellularLocation>
</comment>
<dbReference type="GO" id="GO:0005739">
    <property type="term" value="C:mitochondrion"/>
    <property type="evidence" value="ECO:0007669"/>
    <property type="project" value="UniProtKB-SubCell"/>
</dbReference>
<evidence type="ECO:0000256" key="5">
    <source>
        <dbReference type="ARBA" id="ARBA00023128"/>
    </source>
</evidence>
<dbReference type="InterPro" id="IPR050134">
    <property type="entry name" value="NAD-dep_sirtuin_deacylases"/>
</dbReference>
<dbReference type="SUPFAM" id="SSF52467">
    <property type="entry name" value="DHS-like NAD/FAD-binding domain"/>
    <property type="match status" value="1"/>
</dbReference>
<protein>
    <recommendedName>
        <fullName evidence="7">Deacetylase sirtuin-type domain-containing protein</fullName>
    </recommendedName>
</protein>
<evidence type="ECO:0000313" key="9">
    <source>
        <dbReference type="Proteomes" id="UP000242287"/>
    </source>
</evidence>
<dbReference type="GO" id="GO:0070403">
    <property type="term" value="F:NAD+ binding"/>
    <property type="evidence" value="ECO:0007669"/>
    <property type="project" value="InterPro"/>
</dbReference>
<dbReference type="Proteomes" id="UP000242287">
    <property type="component" value="Unassembled WGS sequence"/>
</dbReference>
<organism evidence="8 9">
    <name type="scientific">Amanita thiersii Skay4041</name>
    <dbReference type="NCBI Taxonomy" id="703135"/>
    <lineage>
        <taxon>Eukaryota</taxon>
        <taxon>Fungi</taxon>
        <taxon>Dikarya</taxon>
        <taxon>Basidiomycota</taxon>
        <taxon>Agaricomycotina</taxon>
        <taxon>Agaricomycetes</taxon>
        <taxon>Agaricomycetidae</taxon>
        <taxon>Agaricales</taxon>
        <taxon>Pluteineae</taxon>
        <taxon>Amanitaceae</taxon>
        <taxon>Amanita</taxon>
    </lineage>
</organism>
<sequence length="359" mass="39838">MRFSVPGIPSAILSTKSTAPPVSIQEAIERLTAFVKDGNVTVITGAGVSVDSGIRAYRGKDGRYMNPNYKPILYHEYTDDGKLGNIFRKRYWLRSYLGYPHVRDTKPNTTHCALAALQYSGHIQHIITQNVDGLHHKALALGGWSSSAIANKVLELHGSIHRVVCRRGHVIDRETFQDWLTTANPKWKAFADEIARTGTILRTNPDGDVDVEHLGLPYESFIVPECPHCISNNHTDTMLKPEFIFFGESIPEKTKVTSYEYIDKVDKILLMGTTLATHSSFRLVKHADSVKKPILLVNVGPTRADPLPDVFKIELPTGSIIQDVARMAIGSRIHKDPMIEILLGSGIVKPPLSDSQIKS</sequence>
<dbReference type="PANTHER" id="PTHR11085:SF10">
    <property type="entry name" value="NAD-DEPENDENT PROTEIN DEACYLASE SIRTUIN-5, MITOCHONDRIAL-RELATED"/>
    <property type="match status" value="1"/>
</dbReference>
<dbReference type="Pfam" id="PF02146">
    <property type="entry name" value="SIR2"/>
    <property type="match status" value="1"/>
</dbReference>
<evidence type="ECO:0000256" key="6">
    <source>
        <dbReference type="PROSITE-ProRule" id="PRU00236"/>
    </source>
</evidence>
<feature type="domain" description="Deacetylase sirtuin-type" evidence="7">
    <location>
        <begin position="17"/>
        <end position="345"/>
    </location>
</feature>
<dbReference type="InterPro" id="IPR026590">
    <property type="entry name" value="Ssirtuin_cat_dom"/>
</dbReference>
<evidence type="ECO:0000256" key="2">
    <source>
        <dbReference type="ARBA" id="ARBA00006924"/>
    </source>
</evidence>
<proteinExistence type="inferred from homology"/>
<dbReference type="InterPro" id="IPR026591">
    <property type="entry name" value="Sirtuin_cat_small_dom_sf"/>
</dbReference>
<accession>A0A2A9NVR8</accession>
<dbReference type="InterPro" id="IPR003000">
    <property type="entry name" value="Sirtuin"/>
</dbReference>
<dbReference type="PANTHER" id="PTHR11085">
    <property type="entry name" value="NAD-DEPENDENT PROTEIN DEACYLASE SIRTUIN-5, MITOCHONDRIAL-RELATED"/>
    <property type="match status" value="1"/>
</dbReference>